<proteinExistence type="predicted"/>
<name>A0A508T9E3_9BRAD</name>
<evidence type="ECO:0000313" key="1">
    <source>
        <dbReference type="EMBL" id="VIO69568.1"/>
    </source>
</evidence>
<evidence type="ECO:0000313" key="2">
    <source>
        <dbReference type="Proteomes" id="UP000328092"/>
    </source>
</evidence>
<dbReference type="RefSeq" id="WP_172626807.1">
    <property type="nucleotide sequence ID" value="NZ_CAADFB020000019.1"/>
</dbReference>
<comment type="caution">
    <text evidence="1">The sequence shown here is derived from an EMBL/GenBank/DDBJ whole genome shotgun (WGS) entry which is preliminary data.</text>
</comment>
<sequence>MELEPAAIERELEASAVLCRRAAMLKKEWALDAFDVDAAVLDGANRVGSLHQLAGGSFRLGKGAGATIIIT</sequence>
<gene>
    <name evidence="1" type="ORF">CI1B_27740</name>
</gene>
<reference evidence="1" key="1">
    <citation type="submission" date="2019-02" db="EMBL/GenBank/DDBJ databases">
        <authorList>
            <person name="Pothier F.J."/>
        </authorList>
    </citation>
    <scope>NUCLEOTIDE SEQUENCE</scope>
    <source>
        <strain evidence="1">CI-1B</strain>
    </source>
</reference>
<accession>A0A508T9E3</accession>
<organism evidence="1 2">
    <name type="scientific">Bradyrhizobium ivorense</name>
    <dbReference type="NCBI Taxonomy" id="2511166"/>
    <lineage>
        <taxon>Bacteria</taxon>
        <taxon>Pseudomonadati</taxon>
        <taxon>Pseudomonadota</taxon>
        <taxon>Alphaproteobacteria</taxon>
        <taxon>Hyphomicrobiales</taxon>
        <taxon>Nitrobacteraceae</taxon>
        <taxon>Bradyrhizobium</taxon>
    </lineage>
</organism>
<dbReference type="AlphaFoldDB" id="A0A508T9E3"/>
<keyword evidence="2" id="KW-1185">Reference proteome</keyword>
<dbReference type="EMBL" id="CAADFC020000009">
    <property type="protein sequence ID" value="VIO69568.1"/>
    <property type="molecule type" value="Genomic_DNA"/>
</dbReference>
<dbReference type="Proteomes" id="UP000328092">
    <property type="component" value="Unassembled WGS sequence"/>
</dbReference>
<protein>
    <submittedName>
        <fullName evidence="1">Uncharacterized protein</fullName>
    </submittedName>
</protein>